<name>A0A9P5YAZ3_9AGAR</name>
<protein>
    <submittedName>
        <fullName evidence="1">Uncharacterized protein</fullName>
    </submittedName>
</protein>
<evidence type="ECO:0000313" key="1">
    <source>
        <dbReference type="EMBL" id="KAF9465538.1"/>
    </source>
</evidence>
<organism evidence="1 2">
    <name type="scientific">Collybia nuda</name>
    <dbReference type="NCBI Taxonomy" id="64659"/>
    <lineage>
        <taxon>Eukaryota</taxon>
        <taxon>Fungi</taxon>
        <taxon>Dikarya</taxon>
        <taxon>Basidiomycota</taxon>
        <taxon>Agaricomycotina</taxon>
        <taxon>Agaricomycetes</taxon>
        <taxon>Agaricomycetidae</taxon>
        <taxon>Agaricales</taxon>
        <taxon>Tricholomatineae</taxon>
        <taxon>Clitocybaceae</taxon>
        <taxon>Collybia</taxon>
    </lineage>
</organism>
<keyword evidence="2" id="KW-1185">Reference proteome</keyword>
<dbReference type="Proteomes" id="UP000807353">
    <property type="component" value="Unassembled WGS sequence"/>
</dbReference>
<dbReference type="AlphaFoldDB" id="A0A9P5YAZ3"/>
<comment type="caution">
    <text evidence="1">The sequence shown here is derived from an EMBL/GenBank/DDBJ whole genome shotgun (WGS) entry which is preliminary data.</text>
</comment>
<gene>
    <name evidence="1" type="ORF">BDZ94DRAFT_1253358</name>
</gene>
<dbReference type="EMBL" id="MU150246">
    <property type="protein sequence ID" value="KAF9465538.1"/>
    <property type="molecule type" value="Genomic_DNA"/>
</dbReference>
<sequence>MQNLLAHENTFHTHPMALCWTNMLKLRRLVIDHTYIDGHFVRYIQAMPCLEQVVLLNPRWREGGTRIFRRLLDSVSNLQSVHLVFLGATSVIPSVTHIVDKMAELRAASDSITELPGVHVIAMIGDNKHATFEYTHDLISCGDIWTLSSGFIEIEERMVNISDL</sequence>
<dbReference type="SUPFAM" id="SSF52047">
    <property type="entry name" value="RNI-like"/>
    <property type="match status" value="1"/>
</dbReference>
<accession>A0A9P5YAZ3</accession>
<evidence type="ECO:0000313" key="2">
    <source>
        <dbReference type="Proteomes" id="UP000807353"/>
    </source>
</evidence>
<proteinExistence type="predicted"/>
<reference evidence="1" key="1">
    <citation type="submission" date="2020-11" db="EMBL/GenBank/DDBJ databases">
        <authorList>
            <consortium name="DOE Joint Genome Institute"/>
            <person name="Ahrendt S."/>
            <person name="Riley R."/>
            <person name="Andreopoulos W."/>
            <person name="Labutti K."/>
            <person name="Pangilinan J."/>
            <person name="Ruiz-Duenas F.J."/>
            <person name="Barrasa J.M."/>
            <person name="Sanchez-Garcia M."/>
            <person name="Camarero S."/>
            <person name="Miyauchi S."/>
            <person name="Serrano A."/>
            <person name="Linde D."/>
            <person name="Babiker R."/>
            <person name="Drula E."/>
            <person name="Ayuso-Fernandez I."/>
            <person name="Pacheco R."/>
            <person name="Padilla G."/>
            <person name="Ferreira P."/>
            <person name="Barriuso J."/>
            <person name="Kellner H."/>
            <person name="Castanera R."/>
            <person name="Alfaro M."/>
            <person name="Ramirez L."/>
            <person name="Pisabarro A.G."/>
            <person name="Kuo A."/>
            <person name="Tritt A."/>
            <person name="Lipzen A."/>
            <person name="He G."/>
            <person name="Yan M."/>
            <person name="Ng V."/>
            <person name="Cullen D."/>
            <person name="Martin F."/>
            <person name="Rosso M.-N."/>
            <person name="Henrissat B."/>
            <person name="Hibbett D."/>
            <person name="Martinez A.T."/>
            <person name="Grigoriev I.V."/>
        </authorList>
    </citation>
    <scope>NUCLEOTIDE SEQUENCE</scope>
    <source>
        <strain evidence="1">CBS 247.69</strain>
    </source>
</reference>